<dbReference type="PRINTS" id="PR00081">
    <property type="entry name" value="GDHRDH"/>
</dbReference>
<dbReference type="InterPro" id="IPR002347">
    <property type="entry name" value="SDR_fam"/>
</dbReference>
<dbReference type="Proteomes" id="UP000254337">
    <property type="component" value="Chromosome"/>
</dbReference>
<dbReference type="FunFam" id="3.40.50.720:FF:000084">
    <property type="entry name" value="Short-chain dehydrogenase reductase"/>
    <property type="match status" value="1"/>
</dbReference>
<reference evidence="3 4" key="1">
    <citation type="submission" date="2018-05" db="EMBL/GenBank/DDBJ databases">
        <title>Complete genome sequence of Megasphaera sp. AJH120T, isolated from the ceca of a chicken.</title>
        <authorList>
            <person name="Maki J."/>
            <person name="Looft T."/>
        </authorList>
    </citation>
    <scope>NUCLEOTIDE SEQUENCE [LARGE SCALE GENOMIC DNA]</scope>
    <source>
        <strain evidence="3 4">AJH120</strain>
    </source>
</reference>
<sequence length="254" mass="26248">MTIYDFTGKTVLVTGAASGIGLNAAMRFAQAGASVVLSDIDEKAVQQAVNGLINQGLQALAIPCNVAAESEVVELVKKTVAALGSLDIAYNNAGIQAPVSELADADGAAFDKVIAVNLRGIWSCMKYELQQMRRQGRGAIVNCSSLCGVVAMPGLGAYTASKHAVIGLTKSAALDYAGRGIRINAVCPGTTDTPMVAQAIKDFPDDMAKSIGQIPMQRIASVSEITDTVLWLCSDGAGFMTGQAIVPDGGYSIC</sequence>
<dbReference type="GO" id="GO:0008206">
    <property type="term" value="P:bile acid metabolic process"/>
    <property type="evidence" value="ECO:0007669"/>
    <property type="project" value="UniProtKB-ARBA"/>
</dbReference>
<dbReference type="NCBIfam" id="NF005559">
    <property type="entry name" value="PRK07231.1"/>
    <property type="match status" value="1"/>
</dbReference>
<dbReference type="GO" id="GO:0016491">
    <property type="term" value="F:oxidoreductase activity"/>
    <property type="evidence" value="ECO:0007669"/>
    <property type="project" value="UniProtKB-KW"/>
</dbReference>
<name>A0A346AYU5_9FIRM</name>
<dbReference type="KEGG" id="meg:DKB62_05350"/>
<dbReference type="CDD" id="cd05233">
    <property type="entry name" value="SDR_c"/>
    <property type="match status" value="1"/>
</dbReference>
<dbReference type="RefSeq" id="WP_107196229.1">
    <property type="nucleotide sequence ID" value="NZ_CP029462.1"/>
</dbReference>
<dbReference type="PANTHER" id="PTHR24321:SF8">
    <property type="entry name" value="ESTRADIOL 17-BETA-DEHYDROGENASE 8-RELATED"/>
    <property type="match status" value="1"/>
</dbReference>
<evidence type="ECO:0000256" key="2">
    <source>
        <dbReference type="ARBA" id="ARBA00023002"/>
    </source>
</evidence>
<proteinExistence type="inferred from homology"/>
<keyword evidence="2" id="KW-0560">Oxidoreductase</keyword>
<gene>
    <name evidence="3" type="ORF">DKB62_05350</name>
</gene>
<accession>A0A346AYU5</accession>
<dbReference type="OrthoDB" id="9803333at2"/>
<comment type="similarity">
    <text evidence="1">Belongs to the short-chain dehydrogenases/reductases (SDR) family.</text>
</comment>
<dbReference type="PROSITE" id="PS00061">
    <property type="entry name" value="ADH_SHORT"/>
    <property type="match status" value="1"/>
</dbReference>
<evidence type="ECO:0000256" key="1">
    <source>
        <dbReference type="ARBA" id="ARBA00006484"/>
    </source>
</evidence>
<dbReference type="PRINTS" id="PR00080">
    <property type="entry name" value="SDRFAMILY"/>
</dbReference>
<dbReference type="Pfam" id="PF13561">
    <property type="entry name" value="adh_short_C2"/>
    <property type="match status" value="1"/>
</dbReference>
<keyword evidence="4" id="KW-1185">Reference proteome</keyword>
<evidence type="ECO:0000313" key="4">
    <source>
        <dbReference type="Proteomes" id="UP000254337"/>
    </source>
</evidence>
<dbReference type="SUPFAM" id="SSF51735">
    <property type="entry name" value="NAD(P)-binding Rossmann-fold domains"/>
    <property type="match status" value="1"/>
</dbReference>
<dbReference type="AlphaFoldDB" id="A0A346AYU5"/>
<organism evidence="3 4">
    <name type="scientific">Megasphaera stantonii</name>
    <dbReference type="NCBI Taxonomy" id="2144175"/>
    <lineage>
        <taxon>Bacteria</taxon>
        <taxon>Bacillati</taxon>
        <taxon>Bacillota</taxon>
        <taxon>Negativicutes</taxon>
        <taxon>Veillonellales</taxon>
        <taxon>Veillonellaceae</taxon>
        <taxon>Megasphaera</taxon>
    </lineage>
</organism>
<dbReference type="InterPro" id="IPR020904">
    <property type="entry name" value="Sc_DH/Rdtase_CS"/>
</dbReference>
<protein>
    <submittedName>
        <fullName evidence="3">3-oxoacyl-ACP reductase</fullName>
    </submittedName>
</protein>
<dbReference type="EMBL" id="CP029462">
    <property type="protein sequence ID" value="AXL21038.1"/>
    <property type="molecule type" value="Genomic_DNA"/>
</dbReference>
<dbReference type="PANTHER" id="PTHR24321">
    <property type="entry name" value="DEHYDROGENASES, SHORT CHAIN"/>
    <property type="match status" value="1"/>
</dbReference>
<evidence type="ECO:0000313" key="3">
    <source>
        <dbReference type="EMBL" id="AXL21038.1"/>
    </source>
</evidence>
<dbReference type="InterPro" id="IPR036291">
    <property type="entry name" value="NAD(P)-bd_dom_sf"/>
</dbReference>
<dbReference type="Gene3D" id="3.40.50.720">
    <property type="entry name" value="NAD(P)-binding Rossmann-like Domain"/>
    <property type="match status" value="1"/>
</dbReference>